<name>X1MEC6_9ZZZZ</name>
<evidence type="ECO:0000313" key="1">
    <source>
        <dbReference type="EMBL" id="GAI16446.1"/>
    </source>
</evidence>
<protein>
    <submittedName>
        <fullName evidence="1">Uncharacterized protein</fullName>
    </submittedName>
</protein>
<sequence length="128" mass="15219">HKSDSWFQIFCEYILVKISIHELLVDISDEKNGYSDLIKLIKISEKNEIKGANLRDAVIYALRLGLDPLSGYNGYKQDISHLKDSKYTEFIFKRDEWSERTNYALSLVKDKLSRYCSPFYFLFYIQWN</sequence>
<proteinExistence type="predicted"/>
<reference evidence="1" key="1">
    <citation type="journal article" date="2014" name="Front. Microbiol.">
        <title>High frequency of phylogenetically diverse reductive dehalogenase-homologous genes in deep subseafloor sedimentary metagenomes.</title>
        <authorList>
            <person name="Kawai M."/>
            <person name="Futagami T."/>
            <person name="Toyoda A."/>
            <person name="Takaki Y."/>
            <person name="Nishi S."/>
            <person name="Hori S."/>
            <person name="Arai W."/>
            <person name="Tsubouchi T."/>
            <person name="Morono Y."/>
            <person name="Uchiyama I."/>
            <person name="Ito T."/>
            <person name="Fujiyama A."/>
            <person name="Inagaki F."/>
            <person name="Takami H."/>
        </authorList>
    </citation>
    <scope>NUCLEOTIDE SEQUENCE</scope>
    <source>
        <strain evidence="1">Expedition CK06-06</strain>
    </source>
</reference>
<feature type="non-terminal residue" evidence="1">
    <location>
        <position position="1"/>
    </location>
</feature>
<organism evidence="1">
    <name type="scientific">marine sediment metagenome</name>
    <dbReference type="NCBI Taxonomy" id="412755"/>
    <lineage>
        <taxon>unclassified sequences</taxon>
        <taxon>metagenomes</taxon>
        <taxon>ecological metagenomes</taxon>
    </lineage>
</organism>
<dbReference type="EMBL" id="BARV01006731">
    <property type="protein sequence ID" value="GAI16446.1"/>
    <property type="molecule type" value="Genomic_DNA"/>
</dbReference>
<dbReference type="AlphaFoldDB" id="X1MEC6"/>
<comment type="caution">
    <text evidence="1">The sequence shown here is derived from an EMBL/GenBank/DDBJ whole genome shotgun (WGS) entry which is preliminary data.</text>
</comment>
<accession>X1MEC6</accession>
<gene>
    <name evidence="1" type="ORF">S06H3_13796</name>
</gene>